<evidence type="ECO:0000256" key="2">
    <source>
        <dbReference type="ARBA" id="ARBA00023125"/>
    </source>
</evidence>
<dbReference type="Gene3D" id="3.40.50.300">
    <property type="entry name" value="P-loop containing nucleotide triphosphate hydrolases"/>
    <property type="match status" value="1"/>
</dbReference>
<keyword evidence="9" id="KW-1185">Reference proteome</keyword>
<evidence type="ECO:0000313" key="8">
    <source>
        <dbReference type="EMBL" id="KNF05150.1"/>
    </source>
</evidence>
<comment type="catalytic activity">
    <reaction evidence="4">
        <text>Couples ATP hydrolysis with the unwinding of duplex DNA by translocating in the 3'-5' direction.</text>
        <dbReference type="EC" id="5.6.2.4"/>
    </reaction>
</comment>
<dbReference type="GO" id="GO:0043138">
    <property type="term" value="F:3'-5' DNA helicase activity"/>
    <property type="evidence" value="ECO:0007669"/>
    <property type="project" value="UniProtKB-EC"/>
</dbReference>
<evidence type="ECO:0000256" key="6">
    <source>
        <dbReference type="SAM" id="MobiDB-lite"/>
    </source>
</evidence>
<dbReference type="GO" id="GO:0009378">
    <property type="term" value="F:four-way junction helicase activity"/>
    <property type="evidence" value="ECO:0007669"/>
    <property type="project" value="TreeGrafter"/>
</dbReference>
<dbReference type="EMBL" id="AJIL01000009">
    <property type="protein sequence ID" value="KNF05150.1"/>
    <property type="molecule type" value="Genomic_DNA"/>
</dbReference>
<comment type="caution">
    <text evidence="8">The sequence shown here is derived from an EMBL/GenBank/DDBJ whole genome shotgun (WGS) entry which is preliminary data.</text>
</comment>
<dbReference type="STRING" id="1165861.A0A0L0W1L5"/>
<dbReference type="EC" id="5.6.2.4" evidence="5"/>
<feature type="domain" description="Helicase C-terminal" evidence="7">
    <location>
        <begin position="117"/>
        <end position="262"/>
    </location>
</feature>
<dbReference type="InterPro" id="IPR027417">
    <property type="entry name" value="P-loop_NTPase"/>
</dbReference>
<feature type="region of interest" description="Disordered" evidence="6">
    <location>
        <begin position="455"/>
        <end position="495"/>
    </location>
</feature>
<dbReference type="GO" id="GO:0005694">
    <property type="term" value="C:chromosome"/>
    <property type="evidence" value="ECO:0007669"/>
    <property type="project" value="TreeGrafter"/>
</dbReference>
<feature type="compositionally biased region" description="Polar residues" evidence="6">
    <location>
        <begin position="462"/>
        <end position="472"/>
    </location>
</feature>
<dbReference type="Proteomes" id="UP000054564">
    <property type="component" value="Unassembled WGS sequence"/>
</dbReference>
<dbReference type="GO" id="GO:0000724">
    <property type="term" value="P:double-strand break repair via homologous recombination"/>
    <property type="evidence" value="ECO:0007669"/>
    <property type="project" value="TreeGrafter"/>
</dbReference>
<dbReference type="PANTHER" id="PTHR13710:SF105">
    <property type="entry name" value="ATP-DEPENDENT DNA HELICASE Q1"/>
    <property type="match status" value="1"/>
</dbReference>
<name>A0A0L0W1L5_9BASI</name>
<evidence type="ECO:0000313" key="9">
    <source>
        <dbReference type="Proteomes" id="UP000054564"/>
    </source>
</evidence>
<dbReference type="SUPFAM" id="SSF52540">
    <property type="entry name" value="P-loop containing nucleoside triphosphate hydrolases"/>
    <property type="match status" value="1"/>
</dbReference>
<comment type="similarity">
    <text evidence="1">Belongs to the helicase family. RecQ subfamily.</text>
</comment>
<reference evidence="9" key="1">
    <citation type="submission" date="2014-03" db="EMBL/GenBank/DDBJ databases">
        <title>The Genome Sequence of Puccinia striiformis f. sp. tritici PST-78.</title>
        <authorList>
            <consortium name="The Broad Institute Genome Sequencing Platform"/>
            <person name="Cuomo C."/>
            <person name="Hulbert S."/>
            <person name="Chen X."/>
            <person name="Walker B."/>
            <person name="Young S.K."/>
            <person name="Zeng Q."/>
            <person name="Gargeya S."/>
            <person name="Fitzgerald M."/>
            <person name="Haas B."/>
            <person name="Abouelleil A."/>
            <person name="Alvarado L."/>
            <person name="Arachchi H.M."/>
            <person name="Berlin A.M."/>
            <person name="Chapman S.B."/>
            <person name="Goldberg J."/>
            <person name="Griggs A."/>
            <person name="Gujja S."/>
            <person name="Hansen M."/>
            <person name="Howarth C."/>
            <person name="Imamovic A."/>
            <person name="Larimer J."/>
            <person name="McCowan C."/>
            <person name="Montmayeur A."/>
            <person name="Murphy C."/>
            <person name="Neiman D."/>
            <person name="Pearson M."/>
            <person name="Priest M."/>
            <person name="Roberts A."/>
            <person name="Saif S."/>
            <person name="Shea T."/>
            <person name="Sisk P."/>
            <person name="Sykes S."/>
            <person name="Wortman J."/>
            <person name="Nusbaum C."/>
            <person name="Birren B."/>
        </authorList>
    </citation>
    <scope>NUCLEOTIDE SEQUENCE [LARGE SCALE GENOMIC DNA]</scope>
    <source>
        <strain evidence="9">race PST-78</strain>
    </source>
</reference>
<dbReference type="SMART" id="SM00490">
    <property type="entry name" value="HELICc"/>
    <property type="match status" value="1"/>
</dbReference>
<dbReference type="InterPro" id="IPR001650">
    <property type="entry name" value="Helicase_C-like"/>
</dbReference>
<feature type="region of interest" description="Disordered" evidence="6">
    <location>
        <begin position="539"/>
        <end position="575"/>
    </location>
</feature>
<evidence type="ECO:0000256" key="1">
    <source>
        <dbReference type="ARBA" id="ARBA00005446"/>
    </source>
</evidence>
<evidence type="ECO:0000259" key="7">
    <source>
        <dbReference type="PROSITE" id="PS51194"/>
    </source>
</evidence>
<gene>
    <name evidence="8" type="ORF">PSTG_01777</name>
</gene>
<organism evidence="8 9">
    <name type="scientific">Puccinia striiformis f. sp. tritici PST-78</name>
    <dbReference type="NCBI Taxonomy" id="1165861"/>
    <lineage>
        <taxon>Eukaryota</taxon>
        <taxon>Fungi</taxon>
        <taxon>Dikarya</taxon>
        <taxon>Basidiomycota</taxon>
        <taxon>Pucciniomycotina</taxon>
        <taxon>Pucciniomycetes</taxon>
        <taxon>Pucciniales</taxon>
        <taxon>Pucciniaceae</taxon>
        <taxon>Puccinia</taxon>
    </lineage>
</organism>
<sequence>MYFDLIPESQGAVVLVLNPLDALGENQVLEKNLAGYTAINLTKMNFDEETSNAILDGYYNFIYLSPEIYLNIATRTTRHSDLVAMDAIMKCLKLNDDDLTILRGELTRPKIRMIRVNMEHSLASTLDLVKLFLSANNVSDEELVPTLLIRRFHSCTGDQDKKDVVADFSEGKFPVISCTMALGLGQNWKRVRMVAHVGRGDPVNICQMIGRCGRDGRKGLAVMFVEKNRCGGKNSVDQFKRGASQNNQDRLDAMAITPLCMRVAYSMDNLLSYVPLWPDDPEYILKKQPQEEKFGECLCSCCNPAAAKRLLGNLVFANTNNFDQIVKDKFHTTEIRDLASKYPAKRVSLRKRKVPDAERPILDSFKSQLTDDLHDHYEHTFGSGGRYNASEIFGEEEAQAIVLYLPQINTTHNLRCVIGGKCFDGQLQWLFEKISNFKAHLSSTTRPGAHKKARVSSAPALMSTNNQLTRTRGPNEPDVIVSQAAPPSGSTPPSKTALVAQQARQQSLEKKEKKDVARIAHEKRLAQIALFTREVLEEAEKKNKTKQALTQPNPTYLKGLASNEKSQEARWATDY</sequence>
<keyword evidence="2" id="KW-0238">DNA-binding</keyword>
<dbReference type="AlphaFoldDB" id="A0A0L0W1L5"/>
<proteinExistence type="inferred from homology"/>
<evidence type="ECO:0000256" key="4">
    <source>
        <dbReference type="ARBA" id="ARBA00034617"/>
    </source>
</evidence>
<protein>
    <recommendedName>
        <fullName evidence="5">DNA 3'-5' helicase</fullName>
        <ecNumber evidence="5">5.6.2.4</ecNumber>
    </recommendedName>
</protein>
<dbReference type="Pfam" id="PF00271">
    <property type="entry name" value="Helicase_C"/>
    <property type="match status" value="1"/>
</dbReference>
<dbReference type="PROSITE" id="PS51194">
    <property type="entry name" value="HELICASE_CTER"/>
    <property type="match status" value="1"/>
</dbReference>
<keyword evidence="3" id="KW-0413">Isomerase</keyword>
<dbReference type="PANTHER" id="PTHR13710">
    <property type="entry name" value="DNA HELICASE RECQ FAMILY MEMBER"/>
    <property type="match status" value="1"/>
</dbReference>
<accession>A0A0L0W1L5</accession>
<feature type="compositionally biased region" description="Basic and acidic residues" evidence="6">
    <location>
        <begin position="565"/>
        <end position="575"/>
    </location>
</feature>
<dbReference type="GO" id="GO:0003677">
    <property type="term" value="F:DNA binding"/>
    <property type="evidence" value="ECO:0007669"/>
    <property type="project" value="UniProtKB-KW"/>
</dbReference>
<evidence type="ECO:0000256" key="3">
    <source>
        <dbReference type="ARBA" id="ARBA00023235"/>
    </source>
</evidence>
<evidence type="ECO:0000256" key="5">
    <source>
        <dbReference type="ARBA" id="ARBA00034808"/>
    </source>
</evidence>
<dbReference type="GO" id="GO:0005737">
    <property type="term" value="C:cytoplasm"/>
    <property type="evidence" value="ECO:0007669"/>
    <property type="project" value="TreeGrafter"/>
</dbReference>